<dbReference type="PANTHER" id="PTHR31250">
    <property type="entry name" value="IQ DOMAIN-CONTAINING PROTEIN IQM3"/>
    <property type="match status" value="1"/>
</dbReference>
<comment type="subcellular location">
    <subcellularLocation>
        <location evidence="1">Cytoplasm</location>
    </subcellularLocation>
</comment>
<evidence type="ECO:0000256" key="2">
    <source>
        <dbReference type="ARBA" id="ARBA00022490"/>
    </source>
</evidence>
<proteinExistence type="predicted"/>
<sequence>MKEFAKSLPKHLKDLKKWIREFFAKLEAKALVIDNAAYSFTDPITALGKTFFDIVRKNAWKKLNKLGVNMLKNEEGLYSFTYNGKKIEDNLSIKEAREFLEELLGDVNTYSRESMLEYLDELIEVAKKSRISGFKLKPMLRKYLGEDIGIHPYTGKPSEFSPFKVSYLNKKDLIKYEIKVKNGKLVDYKGELFDSMDVSNITNNGKAIFVMDEVGKIYASKYPWMGEFHHSSFLGGGPVVMAGELAVFNGLLIKITNSTGHYKTKERHLNQFLEVLKKLGVDTKIVDLSEIFK</sequence>
<evidence type="ECO:0000313" key="3">
    <source>
        <dbReference type="EMBL" id="WGH74642.1"/>
    </source>
</evidence>
<dbReference type="EMBL" id="CP122539">
    <property type="protein sequence ID" value="WGH74642.1"/>
    <property type="molecule type" value="Genomic_DNA"/>
</dbReference>
<gene>
    <name evidence="3" type="ORF">P8625_11150</name>
</gene>
<organism evidence="3 4">
    <name type="scientific">Tenacibaculum tangerinum</name>
    <dbReference type="NCBI Taxonomy" id="3038772"/>
    <lineage>
        <taxon>Bacteria</taxon>
        <taxon>Pseudomonadati</taxon>
        <taxon>Bacteroidota</taxon>
        <taxon>Flavobacteriia</taxon>
        <taxon>Flavobacteriales</taxon>
        <taxon>Flavobacteriaceae</taxon>
        <taxon>Tenacibaculum</taxon>
    </lineage>
</organism>
<dbReference type="Proteomes" id="UP001232001">
    <property type="component" value="Chromosome"/>
</dbReference>
<name>A0ABY8L1W0_9FLAO</name>
<keyword evidence="2" id="KW-0963">Cytoplasm</keyword>
<evidence type="ECO:0000256" key="1">
    <source>
        <dbReference type="ARBA" id="ARBA00004496"/>
    </source>
</evidence>
<keyword evidence="4" id="KW-1185">Reference proteome</keyword>
<accession>A0ABY8L1W0</accession>
<reference evidence="3 4" key="1">
    <citation type="submission" date="2023-04" db="EMBL/GenBank/DDBJ databases">
        <title>Tenacibaculum tangerinum sp. nov., isolated from sea tidal flat of South Korea.</title>
        <authorList>
            <person name="Lee S.H."/>
            <person name="Kim J.-J."/>
        </authorList>
    </citation>
    <scope>NUCLEOTIDE SEQUENCE [LARGE SCALE GENOMIC DNA]</scope>
    <source>
        <strain evidence="3 4">GRR-S3-23</strain>
    </source>
</reference>
<dbReference type="InterPro" id="IPR044159">
    <property type="entry name" value="IQM"/>
</dbReference>
<dbReference type="PANTHER" id="PTHR31250:SF27">
    <property type="entry name" value="IQ DOMAIN-CONTAINING PROTEIN IQM5"/>
    <property type="match status" value="1"/>
</dbReference>
<evidence type="ECO:0000313" key="4">
    <source>
        <dbReference type="Proteomes" id="UP001232001"/>
    </source>
</evidence>
<protein>
    <submittedName>
        <fullName evidence="3">Uncharacterized protein</fullName>
    </submittedName>
</protein>
<dbReference type="RefSeq" id="WP_279650537.1">
    <property type="nucleotide sequence ID" value="NZ_CP122539.1"/>
</dbReference>